<proteinExistence type="inferred from homology"/>
<evidence type="ECO:0000256" key="3">
    <source>
        <dbReference type="ARBA" id="ARBA00022840"/>
    </source>
</evidence>
<dbReference type="InterPro" id="IPR054472">
    <property type="entry name" value="WHD"/>
</dbReference>
<evidence type="ECO:0000313" key="6">
    <source>
        <dbReference type="Proteomes" id="UP000264071"/>
    </source>
</evidence>
<dbReference type="EMBL" id="DPIY01000005">
    <property type="protein sequence ID" value="HCT56506.1"/>
    <property type="molecule type" value="Genomic_DNA"/>
</dbReference>
<evidence type="ECO:0000256" key="1">
    <source>
        <dbReference type="ARBA" id="ARBA00006914"/>
    </source>
</evidence>
<dbReference type="GO" id="GO:0005524">
    <property type="term" value="F:ATP binding"/>
    <property type="evidence" value="ECO:0007669"/>
    <property type="project" value="UniProtKB-KW"/>
</dbReference>
<dbReference type="Pfam" id="PF22977">
    <property type="entry name" value="WHD"/>
    <property type="match status" value="1"/>
</dbReference>
<accession>A0A3D4V5V1</accession>
<dbReference type="InterPro" id="IPR050221">
    <property type="entry name" value="26S_Proteasome_ATPase"/>
</dbReference>
<dbReference type="SMART" id="SM00382">
    <property type="entry name" value="AAA"/>
    <property type="match status" value="2"/>
</dbReference>
<feature type="domain" description="AAA+ ATPase" evidence="4">
    <location>
        <begin position="509"/>
        <end position="641"/>
    </location>
</feature>
<dbReference type="GO" id="GO:0016887">
    <property type="term" value="F:ATP hydrolysis activity"/>
    <property type="evidence" value="ECO:0007669"/>
    <property type="project" value="InterPro"/>
</dbReference>
<comment type="similarity">
    <text evidence="1">Belongs to the AAA ATPase family.</text>
</comment>
<organism evidence="5 6">
    <name type="scientific">Gemmatimonas aurantiaca</name>
    <dbReference type="NCBI Taxonomy" id="173480"/>
    <lineage>
        <taxon>Bacteria</taxon>
        <taxon>Pseudomonadati</taxon>
        <taxon>Gemmatimonadota</taxon>
        <taxon>Gemmatimonadia</taxon>
        <taxon>Gemmatimonadales</taxon>
        <taxon>Gemmatimonadaceae</taxon>
        <taxon>Gemmatimonas</taxon>
    </lineage>
</organism>
<dbReference type="SUPFAM" id="SSF52540">
    <property type="entry name" value="P-loop containing nucleoside triphosphate hydrolases"/>
    <property type="match status" value="2"/>
</dbReference>
<gene>
    <name evidence="5" type="ORF">DGD08_04755</name>
</gene>
<name>A0A3D4V5V1_9BACT</name>
<comment type="caution">
    <text evidence="5">The sequence shown here is derived from an EMBL/GenBank/DDBJ whole genome shotgun (WGS) entry which is preliminary data.</text>
</comment>
<protein>
    <submittedName>
        <fullName evidence="5">ATP-binding protein</fullName>
    </submittedName>
</protein>
<keyword evidence="3 5" id="KW-0067">ATP-binding</keyword>
<keyword evidence="2" id="KW-0547">Nucleotide-binding</keyword>
<dbReference type="AlphaFoldDB" id="A0A3D4V5V1"/>
<evidence type="ECO:0000313" key="5">
    <source>
        <dbReference type="EMBL" id="HCT56506.1"/>
    </source>
</evidence>
<reference evidence="5 6" key="1">
    <citation type="journal article" date="2018" name="Nat. Biotechnol.">
        <title>A standardized bacterial taxonomy based on genome phylogeny substantially revises the tree of life.</title>
        <authorList>
            <person name="Parks D.H."/>
            <person name="Chuvochina M."/>
            <person name="Waite D.W."/>
            <person name="Rinke C."/>
            <person name="Skarshewski A."/>
            <person name="Chaumeil P.A."/>
            <person name="Hugenholtz P."/>
        </authorList>
    </citation>
    <scope>NUCLEOTIDE SEQUENCE [LARGE SCALE GENOMIC DNA]</scope>
    <source>
        <strain evidence="5">UBA8844</strain>
    </source>
</reference>
<evidence type="ECO:0000259" key="4">
    <source>
        <dbReference type="SMART" id="SM00382"/>
    </source>
</evidence>
<evidence type="ECO:0000256" key="2">
    <source>
        <dbReference type="ARBA" id="ARBA00022741"/>
    </source>
</evidence>
<dbReference type="InterPro" id="IPR003593">
    <property type="entry name" value="AAA+_ATPase"/>
</dbReference>
<dbReference type="InterPro" id="IPR003959">
    <property type="entry name" value="ATPase_AAA_core"/>
</dbReference>
<dbReference type="CDD" id="cd19481">
    <property type="entry name" value="RecA-like_protease"/>
    <property type="match status" value="1"/>
</dbReference>
<dbReference type="PANTHER" id="PTHR23073">
    <property type="entry name" value="26S PROTEASOME REGULATORY SUBUNIT"/>
    <property type="match status" value="1"/>
</dbReference>
<dbReference type="Gene3D" id="3.40.50.300">
    <property type="entry name" value="P-loop containing nucleotide triphosphate hydrolases"/>
    <property type="match status" value="2"/>
</dbReference>
<feature type="domain" description="AAA+ ATPase" evidence="4">
    <location>
        <begin position="243"/>
        <end position="411"/>
    </location>
</feature>
<dbReference type="InterPro" id="IPR027417">
    <property type="entry name" value="P-loop_NTPase"/>
</dbReference>
<dbReference type="Proteomes" id="UP000264071">
    <property type="component" value="Unassembled WGS sequence"/>
</dbReference>
<dbReference type="Pfam" id="PF00004">
    <property type="entry name" value="AAA"/>
    <property type="match status" value="1"/>
</dbReference>
<sequence length="736" mass="80236">MTARLQELPWQAIADCASPLSAAFDALDTRLADAVRMVRARPHCTLDELRGVVVGHDRVDALLAGGRRVRAEGSLVSHHGRSISVGLLLLPAWRALADWCAPEPVERDLVLLALAWELFDHYEPVFGYLNDDLTRRWPTRALVRQLLAQDEQQASLLNDATAVAAPLVQAGVLRLLDNSPSSAASAVGIGVTPLAAALLGDAHEPWRHLAPSIRVEAAPESHGADNGPFVALRDLSQAKAGESRPLLVLEGRDGSGRTMLARALAADRECPLLHITLAPPPNADDRRPHRIDDIEATVREAVLFQRLHDAVILIDGLDAWCQAERPAATRVVLPLALQEAVGPVLLRVDTATKWHGQLQHLRIARLVVPSPGVAQRATIWRRALSESVLSTSEDHAVAAALADRFDITPGEVRRIVMQVVDEGVWRQTHDEALVDSTTHLIDALSLVTRARSRDALGALAVLAPTPHTWDDLVLPPSTMRRLQEFARAVRDRTIVLDTWQFGRRAASSRGATALFAGASGTGKTMACSVIARELGLDLFVIDLSAVVSKYIGETEKNLDRIFRAARDAGAMLFFDEADALFGKRSEVKDAHDRYANIEVAYLLQQLDAHNGIVVLATNLARNLDAAFSRRMRYVVEFPLPGEADRLRLWRGMLPTQAPLASDVDLPFLATAFPIAGGDIRNVALDAAYLAASDGRGIEPIGMRHFVVAMARQCVKQGITPSVAQFRQYVDMLPRHG</sequence>